<keyword evidence="3" id="KW-1185">Reference proteome</keyword>
<dbReference type="EMBL" id="FJUX01000028">
    <property type="protein sequence ID" value="CZS96713.1"/>
    <property type="molecule type" value="Genomic_DNA"/>
</dbReference>
<protein>
    <submittedName>
        <fullName evidence="2">Uncharacterized protein</fullName>
    </submittedName>
</protein>
<dbReference type="AlphaFoldDB" id="A0A1E1KF86"/>
<accession>A0A1E1KF86</accession>
<organism evidence="2 3">
    <name type="scientific">Rhynchosporium agropyri</name>
    <dbReference type="NCBI Taxonomy" id="914238"/>
    <lineage>
        <taxon>Eukaryota</taxon>
        <taxon>Fungi</taxon>
        <taxon>Dikarya</taxon>
        <taxon>Ascomycota</taxon>
        <taxon>Pezizomycotina</taxon>
        <taxon>Leotiomycetes</taxon>
        <taxon>Helotiales</taxon>
        <taxon>Ploettnerulaceae</taxon>
        <taxon>Rhynchosporium</taxon>
    </lineage>
</organism>
<feature type="region of interest" description="Disordered" evidence="1">
    <location>
        <begin position="29"/>
        <end position="60"/>
    </location>
</feature>
<reference evidence="3" key="1">
    <citation type="submission" date="2016-03" db="EMBL/GenBank/DDBJ databases">
        <authorList>
            <person name="Guldener U."/>
        </authorList>
    </citation>
    <scope>NUCLEOTIDE SEQUENCE [LARGE SCALE GENOMIC DNA]</scope>
    <source>
        <strain evidence="3">04CH-RAC-A.6.1</strain>
    </source>
</reference>
<evidence type="ECO:0000256" key="1">
    <source>
        <dbReference type="SAM" id="MobiDB-lite"/>
    </source>
</evidence>
<evidence type="ECO:0000313" key="2">
    <source>
        <dbReference type="EMBL" id="CZS96713.1"/>
    </source>
</evidence>
<name>A0A1E1KF86_9HELO</name>
<gene>
    <name evidence="2" type="ORF">RAG0_05925</name>
</gene>
<evidence type="ECO:0000313" key="3">
    <source>
        <dbReference type="Proteomes" id="UP000178912"/>
    </source>
</evidence>
<proteinExistence type="predicted"/>
<sequence>MERHRSVAMVEELAKMPWSDWQVEAQHRGLNKKRGKGKSSGGKENCGIWQGAVPSHFEHD</sequence>
<dbReference type="Proteomes" id="UP000178912">
    <property type="component" value="Unassembled WGS sequence"/>
</dbReference>